<organism evidence="5 6">
    <name type="scientific">Xanthocytophaga agilis</name>
    <dbReference type="NCBI Taxonomy" id="3048010"/>
    <lineage>
        <taxon>Bacteria</taxon>
        <taxon>Pseudomonadati</taxon>
        <taxon>Bacteroidota</taxon>
        <taxon>Cytophagia</taxon>
        <taxon>Cytophagales</taxon>
        <taxon>Rhodocytophagaceae</taxon>
        <taxon>Xanthocytophaga</taxon>
    </lineage>
</organism>
<dbReference type="SUPFAM" id="SSF57783">
    <property type="entry name" value="Zinc beta-ribbon"/>
    <property type="match status" value="1"/>
</dbReference>
<keyword evidence="1" id="KW-0479">Metal-binding</keyword>
<dbReference type="Proteomes" id="UP001232063">
    <property type="component" value="Unassembled WGS sequence"/>
</dbReference>
<keyword evidence="2" id="KW-0863">Zinc-finger</keyword>
<dbReference type="InterPro" id="IPR002694">
    <property type="entry name" value="Znf_CHC2"/>
</dbReference>
<dbReference type="EMBL" id="JASJOU010000008">
    <property type="protein sequence ID" value="MDJ1503557.1"/>
    <property type="molecule type" value="Genomic_DNA"/>
</dbReference>
<dbReference type="PANTHER" id="PTHR30313">
    <property type="entry name" value="DNA PRIMASE"/>
    <property type="match status" value="1"/>
</dbReference>
<evidence type="ECO:0000313" key="6">
    <source>
        <dbReference type="Proteomes" id="UP001232063"/>
    </source>
</evidence>
<dbReference type="GO" id="GO:0008270">
    <property type="term" value="F:zinc ion binding"/>
    <property type="evidence" value="ECO:0007669"/>
    <property type="project" value="UniProtKB-KW"/>
</dbReference>
<reference evidence="5" key="1">
    <citation type="submission" date="2023-05" db="EMBL/GenBank/DDBJ databases">
        <authorList>
            <person name="Zhang X."/>
        </authorList>
    </citation>
    <scope>NUCLEOTIDE SEQUENCE</scope>
    <source>
        <strain evidence="5">BD1B2-1</strain>
    </source>
</reference>
<dbReference type="Pfam" id="PF13155">
    <property type="entry name" value="Toprim_2"/>
    <property type="match status" value="1"/>
</dbReference>
<dbReference type="Gene3D" id="3.40.1360.10">
    <property type="match status" value="1"/>
</dbReference>
<gene>
    <name evidence="5" type="ORF">QNI22_23015</name>
</gene>
<dbReference type="InterPro" id="IPR050219">
    <property type="entry name" value="DnaG_primase"/>
</dbReference>
<sequence length="307" mass="34956">MKARGDWKSIEHIKALDMVDYLAVLGHEPVKVRNVNYWYHSPLRGEKTPSFKVNRQLNCWYDHGIGKGGTIIDFGMLYYQCSITEFLQKMNAGLVLSDPVNLVPKLVRESFSREPTSESKLTILQEAPLTSISLIRYLQSRCIPIDIARQFCCQVSYQMGGKDYYGIGFKNDSGGYEIRTPFFKASSSPKDITTIANSGKQVLVFEGFSDFLSHLTLGQEQPVAKADFVILNSVSFFEKAHPILEQYESIHLYMDRDPAGQKTTAHALSLSARYKEESHRYIGSKDLNEWLVNNTKPQRKNLKHKLS</sequence>
<feature type="domain" description="Zinc finger CHC2-type" evidence="4">
    <location>
        <begin position="30"/>
        <end position="91"/>
    </location>
</feature>
<name>A0AAE3RA33_9BACT</name>
<dbReference type="PANTHER" id="PTHR30313:SF2">
    <property type="entry name" value="DNA PRIMASE"/>
    <property type="match status" value="1"/>
</dbReference>
<dbReference type="RefSeq" id="WP_314514174.1">
    <property type="nucleotide sequence ID" value="NZ_JASJOU010000008.1"/>
</dbReference>
<dbReference type="Gene3D" id="3.90.580.10">
    <property type="entry name" value="Zinc finger, CHC2-type domain"/>
    <property type="match status" value="1"/>
</dbReference>
<dbReference type="GO" id="GO:0003899">
    <property type="term" value="F:DNA-directed RNA polymerase activity"/>
    <property type="evidence" value="ECO:0007669"/>
    <property type="project" value="InterPro"/>
</dbReference>
<dbReference type="Pfam" id="PF01807">
    <property type="entry name" value="Zn_ribbon_DnaG"/>
    <property type="match status" value="1"/>
</dbReference>
<evidence type="ECO:0000256" key="3">
    <source>
        <dbReference type="ARBA" id="ARBA00022833"/>
    </source>
</evidence>
<dbReference type="GO" id="GO:0005737">
    <property type="term" value="C:cytoplasm"/>
    <property type="evidence" value="ECO:0007669"/>
    <property type="project" value="TreeGrafter"/>
</dbReference>
<protein>
    <submittedName>
        <fullName evidence="5">Toprim domain-containing protein</fullName>
    </submittedName>
</protein>
<dbReference type="GO" id="GO:0006269">
    <property type="term" value="P:DNA replication, synthesis of primer"/>
    <property type="evidence" value="ECO:0007669"/>
    <property type="project" value="TreeGrafter"/>
</dbReference>
<accession>A0AAE3RA33</accession>
<comment type="caution">
    <text evidence="5">The sequence shown here is derived from an EMBL/GenBank/DDBJ whole genome shotgun (WGS) entry which is preliminary data.</text>
</comment>
<dbReference type="AlphaFoldDB" id="A0AAE3RA33"/>
<evidence type="ECO:0000313" key="5">
    <source>
        <dbReference type="EMBL" id="MDJ1503557.1"/>
    </source>
</evidence>
<evidence type="ECO:0000256" key="2">
    <source>
        <dbReference type="ARBA" id="ARBA00022771"/>
    </source>
</evidence>
<evidence type="ECO:0000256" key="1">
    <source>
        <dbReference type="ARBA" id="ARBA00022723"/>
    </source>
</evidence>
<keyword evidence="6" id="KW-1185">Reference proteome</keyword>
<dbReference type="SUPFAM" id="SSF56731">
    <property type="entry name" value="DNA primase core"/>
    <property type="match status" value="1"/>
</dbReference>
<proteinExistence type="predicted"/>
<evidence type="ECO:0000259" key="4">
    <source>
        <dbReference type="Pfam" id="PF01807"/>
    </source>
</evidence>
<dbReference type="GO" id="GO:0003677">
    <property type="term" value="F:DNA binding"/>
    <property type="evidence" value="ECO:0007669"/>
    <property type="project" value="InterPro"/>
</dbReference>
<dbReference type="InterPro" id="IPR036977">
    <property type="entry name" value="DNA_primase_Znf_CHC2"/>
</dbReference>
<keyword evidence="3" id="KW-0862">Zinc</keyword>